<dbReference type="GO" id="GO:0003723">
    <property type="term" value="F:RNA binding"/>
    <property type="evidence" value="ECO:0007669"/>
    <property type="project" value="UniProtKB-UniRule"/>
</dbReference>
<dbReference type="AlphaFoldDB" id="A0ABD3PQ12"/>
<proteinExistence type="predicted"/>
<reference evidence="5 6" key="1">
    <citation type="submission" date="2024-10" db="EMBL/GenBank/DDBJ databases">
        <title>Updated reference genomes for cyclostephanoid diatoms.</title>
        <authorList>
            <person name="Roberts W.R."/>
            <person name="Alverson A.J."/>
        </authorList>
    </citation>
    <scope>NUCLEOTIDE SEQUENCE [LARGE SCALE GENOMIC DNA]</scope>
    <source>
        <strain evidence="5 6">AJA276-08</strain>
    </source>
</reference>
<feature type="chain" id="PRO_5044859508" description="RRM domain-containing protein" evidence="3">
    <location>
        <begin position="20"/>
        <end position="257"/>
    </location>
</feature>
<sequence>MNLDRAFALLLASIGAVAGFTPSGRVAFSVASSQSSRAASVPNVRVASVLSSEVEQSAESSAAPAFETAIHVGNISFDTRESDLRDVFSAYGSVSKVNMPIDRETGRPRGFAFVNMSSAEEHAAAIEALNESEVGGRTIYVSESVPKEKYAANKNKFDGPRKRTTPRGPRGTKIYVGNLNFDTTMEDIQAAFSEYGEVKDCFVPSDYDGNPRGFAFVTLDDDNALKAIEGLDGTELGGRTLNVKKSLPKESKPRDRY</sequence>
<dbReference type="EMBL" id="JALLAZ020000657">
    <property type="protein sequence ID" value="KAL3790123.1"/>
    <property type="molecule type" value="Genomic_DNA"/>
</dbReference>
<feature type="domain" description="RRM" evidence="4">
    <location>
        <begin position="172"/>
        <end position="248"/>
    </location>
</feature>
<evidence type="ECO:0000259" key="4">
    <source>
        <dbReference type="PROSITE" id="PS50102"/>
    </source>
</evidence>
<feature type="signal peptide" evidence="3">
    <location>
        <begin position="1"/>
        <end position="19"/>
    </location>
</feature>
<evidence type="ECO:0000256" key="1">
    <source>
        <dbReference type="ARBA" id="ARBA00022884"/>
    </source>
</evidence>
<dbReference type="InterPro" id="IPR000504">
    <property type="entry name" value="RRM_dom"/>
</dbReference>
<keyword evidence="1 2" id="KW-0694">RNA-binding</keyword>
<dbReference type="Gene3D" id="3.30.70.330">
    <property type="match status" value="2"/>
</dbReference>
<comment type="caution">
    <text evidence="5">The sequence shown here is derived from an EMBL/GenBank/DDBJ whole genome shotgun (WGS) entry which is preliminary data.</text>
</comment>
<dbReference type="PROSITE" id="PS50102">
    <property type="entry name" value="RRM"/>
    <property type="match status" value="2"/>
</dbReference>
<accession>A0ABD3PQ12</accession>
<dbReference type="Proteomes" id="UP001530315">
    <property type="component" value="Unassembled WGS sequence"/>
</dbReference>
<dbReference type="InterPro" id="IPR052462">
    <property type="entry name" value="SLIRP/GR-RBP-like"/>
</dbReference>
<evidence type="ECO:0000313" key="6">
    <source>
        <dbReference type="Proteomes" id="UP001530315"/>
    </source>
</evidence>
<organism evidence="5 6">
    <name type="scientific">Stephanodiscus triporus</name>
    <dbReference type="NCBI Taxonomy" id="2934178"/>
    <lineage>
        <taxon>Eukaryota</taxon>
        <taxon>Sar</taxon>
        <taxon>Stramenopiles</taxon>
        <taxon>Ochrophyta</taxon>
        <taxon>Bacillariophyta</taxon>
        <taxon>Coscinodiscophyceae</taxon>
        <taxon>Thalassiosirophycidae</taxon>
        <taxon>Stephanodiscales</taxon>
        <taxon>Stephanodiscaceae</taxon>
        <taxon>Stephanodiscus</taxon>
    </lineage>
</organism>
<dbReference type="SMART" id="SM00360">
    <property type="entry name" value="RRM"/>
    <property type="match status" value="2"/>
</dbReference>
<dbReference type="SUPFAM" id="SSF54928">
    <property type="entry name" value="RNA-binding domain, RBD"/>
    <property type="match status" value="2"/>
</dbReference>
<keyword evidence="6" id="KW-1185">Reference proteome</keyword>
<keyword evidence="3" id="KW-0732">Signal</keyword>
<evidence type="ECO:0000313" key="5">
    <source>
        <dbReference type="EMBL" id="KAL3790123.1"/>
    </source>
</evidence>
<dbReference type="InterPro" id="IPR012677">
    <property type="entry name" value="Nucleotide-bd_a/b_plait_sf"/>
</dbReference>
<name>A0ABD3PQ12_9STRA</name>
<gene>
    <name evidence="5" type="ORF">ACHAW5_007730</name>
</gene>
<dbReference type="CDD" id="cd00590">
    <property type="entry name" value="RRM_SF"/>
    <property type="match status" value="1"/>
</dbReference>
<dbReference type="InterPro" id="IPR035979">
    <property type="entry name" value="RBD_domain_sf"/>
</dbReference>
<protein>
    <recommendedName>
        <fullName evidence="4">RRM domain-containing protein</fullName>
    </recommendedName>
</protein>
<evidence type="ECO:0000256" key="2">
    <source>
        <dbReference type="PROSITE-ProRule" id="PRU00176"/>
    </source>
</evidence>
<dbReference type="PANTHER" id="PTHR48027">
    <property type="entry name" value="HETEROGENEOUS NUCLEAR RIBONUCLEOPROTEIN 87F-RELATED"/>
    <property type="match status" value="1"/>
</dbReference>
<feature type="domain" description="RRM" evidence="4">
    <location>
        <begin position="68"/>
        <end position="146"/>
    </location>
</feature>
<dbReference type="Pfam" id="PF00076">
    <property type="entry name" value="RRM_1"/>
    <property type="match status" value="2"/>
</dbReference>
<evidence type="ECO:0000256" key="3">
    <source>
        <dbReference type="SAM" id="SignalP"/>
    </source>
</evidence>